<evidence type="ECO:0000256" key="4">
    <source>
        <dbReference type="ARBA" id="ARBA00023139"/>
    </source>
</evidence>
<evidence type="ECO:0000256" key="3">
    <source>
        <dbReference type="ARBA" id="ARBA00023136"/>
    </source>
</evidence>
<dbReference type="InterPro" id="IPR050490">
    <property type="entry name" value="Bact_solute-bd_prot1"/>
</dbReference>
<gene>
    <name evidence="8" type="ORF">PAT3040_00148</name>
</gene>
<feature type="signal peptide" evidence="7">
    <location>
        <begin position="1"/>
        <end position="15"/>
    </location>
</feature>
<dbReference type="SUPFAM" id="SSF53850">
    <property type="entry name" value="Periplasmic binding protein-like II"/>
    <property type="match status" value="1"/>
</dbReference>
<dbReference type="Pfam" id="PF01547">
    <property type="entry name" value="SBP_bac_1"/>
    <property type="match status" value="1"/>
</dbReference>
<feature type="region of interest" description="Disordered" evidence="6">
    <location>
        <begin position="24"/>
        <end position="44"/>
    </location>
</feature>
<dbReference type="Gene3D" id="3.40.190.10">
    <property type="entry name" value="Periplasmic binding protein-like II"/>
    <property type="match status" value="2"/>
</dbReference>
<evidence type="ECO:0008006" key="10">
    <source>
        <dbReference type="Google" id="ProtNLM"/>
    </source>
</evidence>
<dbReference type="InterPro" id="IPR006059">
    <property type="entry name" value="SBP"/>
</dbReference>
<keyword evidence="9" id="KW-1185">Reference proteome</keyword>
<comment type="caution">
    <text evidence="8">The sequence shown here is derived from an EMBL/GenBank/DDBJ whole genome shotgun (WGS) entry which is preliminary data.</text>
</comment>
<dbReference type="PANTHER" id="PTHR43649:SF33">
    <property type="entry name" value="POLYGALACTURONAN_RHAMNOGALACTURONAN-BINDING PROTEIN YTCQ"/>
    <property type="match status" value="1"/>
</dbReference>
<evidence type="ECO:0000256" key="5">
    <source>
        <dbReference type="ARBA" id="ARBA00023288"/>
    </source>
</evidence>
<protein>
    <recommendedName>
        <fullName evidence="10">ABC transporter substrate-binding protein</fullName>
    </recommendedName>
</protein>
<evidence type="ECO:0000256" key="1">
    <source>
        <dbReference type="ARBA" id="ARBA00022475"/>
    </source>
</evidence>
<keyword evidence="5" id="KW-0449">Lipoprotein</keyword>
<accession>A0A2R5EQI5</accession>
<dbReference type="Proteomes" id="UP000245202">
    <property type="component" value="Unassembled WGS sequence"/>
</dbReference>
<keyword evidence="2 7" id="KW-0732">Signal</keyword>
<dbReference type="PANTHER" id="PTHR43649">
    <property type="entry name" value="ARABINOSE-BINDING PROTEIN-RELATED"/>
    <property type="match status" value="1"/>
</dbReference>
<keyword evidence="1" id="KW-1003">Cell membrane</keyword>
<evidence type="ECO:0000256" key="6">
    <source>
        <dbReference type="SAM" id="MobiDB-lite"/>
    </source>
</evidence>
<evidence type="ECO:0000256" key="2">
    <source>
        <dbReference type="ARBA" id="ARBA00022729"/>
    </source>
</evidence>
<evidence type="ECO:0000256" key="7">
    <source>
        <dbReference type="SAM" id="SignalP"/>
    </source>
</evidence>
<proteinExistence type="predicted"/>
<dbReference type="EMBL" id="BDQX01000013">
    <property type="protein sequence ID" value="GBG05664.1"/>
    <property type="molecule type" value="Genomic_DNA"/>
</dbReference>
<evidence type="ECO:0000313" key="9">
    <source>
        <dbReference type="Proteomes" id="UP000245202"/>
    </source>
</evidence>
<sequence length="525" mass="58313">MIPVLAVLTSTSLLAGCAGNNNGVATPSANTTQTDGGKGNGSEQQAAPVELSVFSWMFEGADAPDSIIYQKLQEKLNIKLKPITASWNDWEEKLNVMIASGEMPDVFISYGIDRPVQYRQWIKEGMLLPISDYGDQYPHIQKSLDNFEALAKTTGGIHYSLPVYNEAGSDKTAVSGHNILIRKDWLDKLGLQVPQTIDEFKQVADAFANGDPDENGKKDTYGYTSSSGGVWWQYPIFNAFDTSTDRWELKDGKWMPEVISDETKQAIEFLNAMYADKTLDPEFMLNTDDKKIEKFVTGKVGMIVHNANATLYNDIYGKFEQAYPDRDPKSVFTWVGTLKGTTGQQRMDGFNNFWCVTSINSGISEEKQKKALELLDYLLSDEGQDLMLNGVEGVHYKKDGDAIAPLMSDEDRSKDKAFSLKALVSWNTDFLPDSTPNKEDIIALSRSTGDYAVPNPLAYLNISEETLDPSLSNQLNDFVNESIVNLIVETGDVSAKFDDFKEAWLSKGGDKVIEETNKQAEAEGR</sequence>
<name>A0A2R5EQI5_9BACL</name>
<keyword evidence="3" id="KW-0472">Membrane</keyword>
<reference evidence="8 9" key="1">
    <citation type="submission" date="2017-08" db="EMBL/GenBank/DDBJ databases">
        <title>Substantial Increase in Enzyme Production by Combined Drug-Resistance Mutations in Paenibacillus agaridevorans.</title>
        <authorList>
            <person name="Tanaka Y."/>
            <person name="Funane K."/>
            <person name="Hosaka T."/>
            <person name="Shiwa Y."/>
            <person name="Fujita N."/>
            <person name="Miyazaki T."/>
            <person name="Yoshikawa H."/>
            <person name="Murakami K."/>
            <person name="Kasahara K."/>
            <person name="Inaoka T."/>
            <person name="Hiraga Y."/>
            <person name="Ochi K."/>
        </authorList>
    </citation>
    <scope>NUCLEOTIDE SEQUENCE [LARGE SCALE GENOMIC DNA]</scope>
    <source>
        <strain evidence="8 9">T-3040</strain>
    </source>
</reference>
<dbReference type="AlphaFoldDB" id="A0A2R5EQI5"/>
<organism evidence="8 9">
    <name type="scientific">Paenibacillus agaridevorans</name>
    <dbReference type="NCBI Taxonomy" id="171404"/>
    <lineage>
        <taxon>Bacteria</taxon>
        <taxon>Bacillati</taxon>
        <taxon>Bacillota</taxon>
        <taxon>Bacilli</taxon>
        <taxon>Bacillales</taxon>
        <taxon>Paenibacillaceae</taxon>
        <taxon>Paenibacillus</taxon>
    </lineage>
</organism>
<evidence type="ECO:0000313" key="8">
    <source>
        <dbReference type="EMBL" id="GBG05664.1"/>
    </source>
</evidence>
<keyword evidence="4" id="KW-0564">Palmitate</keyword>
<feature type="chain" id="PRO_5039699192" description="ABC transporter substrate-binding protein" evidence="7">
    <location>
        <begin position="16"/>
        <end position="525"/>
    </location>
</feature>
<dbReference type="CDD" id="cd13580">
    <property type="entry name" value="PBP2_AlgQ_like_1"/>
    <property type="match status" value="1"/>
</dbReference>